<sequence>MTTKKVEDLEAALLCIEWYTCRWITEVFRILKKEGFDIEASELSQGKAIRKLCLMMQETIIKLFIVQIAYATETKTDSQSCFSREEVQCMEWQAPQLEGKTEKQKNPYRSPDLKRYIWVIARLGGWKGYSSQRKPGITTFGIRLQKFSAIMQGWLLFRDVSTR</sequence>
<keyword evidence="2" id="KW-1185">Reference proteome</keyword>
<dbReference type="AlphaFoldDB" id="A0A6N8J2Z9"/>
<dbReference type="InterPro" id="IPR047768">
    <property type="entry name" value="Tn5p-like"/>
</dbReference>
<dbReference type="PANTHER" id="PTHR37319">
    <property type="entry name" value="TRANSPOSASE"/>
    <property type="match status" value="1"/>
</dbReference>
<evidence type="ECO:0008006" key="3">
    <source>
        <dbReference type="Google" id="ProtNLM"/>
    </source>
</evidence>
<dbReference type="SUPFAM" id="SSF53098">
    <property type="entry name" value="Ribonuclease H-like"/>
    <property type="match status" value="1"/>
</dbReference>
<evidence type="ECO:0000313" key="1">
    <source>
        <dbReference type="EMBL" id="MVT39294.1"/>
    </source>
</evidence>
<gene>
    <name evidence="1" type="ORF">GO495_01745</name>
</gene>
<dbReference type="Proteomes" id="UP000468388">
    <property type="component" value="Unassembled WGS sequence"/>
</dbReference>
<evidence type="ECO:0000313" key="2">
    <source>
        <dbReference type="Proteomes" id="UP000468388"/>
    </source>
</evidence>
<accession>A0A6N8J2Z9</accession>
<organism evidence="1 2">
    <name type="scientific">Chitinophaga oryziterrae</name>
    <dbReference type="NCBI Taxonomy" id="1031224"/>
    <lineage>
        <taxon>Bacteria</taxon>
        <taxon>Pseudomonadati</taxon>
        <taxon>Bacteroidota</taxon>
        <taxon>Chitinophagia</taxon>
        <taxon>Chitinophagales</taxon>
        <taxon>Chitinophagaceae</taxon>
        <taxon>Chitinophaga</taxon>
    </lineage>
</organism>
<name>A0A6N8J2Z9_9BACT</name>
<dbReference type="OrthoDB" id="8617434at2"/>
<dbReference type="PANTHER" id="PTHR37319:SF1">
    <property type="entry name" value="TRANSPOSASE TN5 DIMERISATION DOMAIN-CONTAINING PROTEIN"/>
    <property type="match status" value="1"/>
</dbReference>
<comment type="caution">
    <text evidence="1">The sequence shown here is derived from an EMBL/GenBank/DDBJ whole genome shotgun (WGS) entry which is preliminary data.</text>
</comment>
<dbReference type="InterPro" id="IPR014737">
    <property type="entry name" value="Transposase_Tn5-like_C"/>
</dbReference>
<proteinExistence type="predicted"/>
<reference evidence="1 2" key="1">
    <citation type="submission" date="2019-12" db="EMBL/GenBank/DDBJ databases">
        <title>The draft genomic sequence of strain Chitinophaga oryziterrae JCM 16595.</title>
        <authorList>
            <person name="Zhang X."/>
        </authorList>
    </citation>
    <scope>NUCLEOTIDE SEQUENCE [LARGE SCALE GENOMIC DNA]</scope>
    <source>
        <strain evidence="1 2">JCM 16595</strain>
    </source>
</reference>
<protein>
    <recommendedName>
        <fullName evidence="3">Transposase</fullName>
    </recommendedName>
</protein>
<dbReference type="RefSeq" id="WP_157297982.1">
    <property type="nucleotide sequence ID" value="NZ_BAAAZB010000005.1"/>
</dbReference>
<dbReference type="EMBL" id="WRXO01000001">
    <property type="protein sequence ID" value="MVT39294.1"/>
    <property type="molecule type" value="Genomic_DNA"/>
</dbReference>
<dbReference type="Gene3D" id="3.90.350.10">
    <property type="entry name" value="Transposase Inhibitor Protein From Tn5, Chain A, domain 1"/>
    <property type="match status" value="1"/>
</dbReference>
<dbReference type="Gene3D" id="1.10.740.10">
    <property type="entry name" value="Transferase Inhibitor Protein From Tn5, Chain"/>
    <property type="match status" value="1"/>
</dbReference>
<dbReference type="InterPro" id="IPR012337">
    <property type="entry name" value="RNaseH-like_sf"/>
</dbReference>